<dbReference type="PROSITE" id="PS00627">
    <property type="entry name" value="GHMP_KINASES_ATP"/>
    <property type="match status" value="1"/>
</dbReference>
<protein>
    <recommendedName>
        <fullName evidence="5">Homoserine kinase</fullName>
        <ecNumber evidence="4">2.7.1.39</ecNumber>
    </recommendedName>
</protein>
<keyword evidence="6" id="KW-0028">Amino-acid biosynthesis</keyword>
<dbReference type="InterPro" id="IPR036554">
    <property type="entry name" value="GHMP_kinase_C_sf"/>
</dbReference>
<dbReference type="UniPathway" id="UPA00050">
    <property type="reaction ID" value="UER00064"/>
</dbReference>
<keyword evidence="9" id="KW-0547">Nucleotide-binding</keyword>
<comment type="pathway">
    <text evidence="2">Amino-acid biosynthesis; L-threonine biosynthesis; L-threonine from L-aspartate: step 4/5.</text>
</comment>
<dbReference type="Gene3D" id="3.30.70.890">
    <property type="entry name" value="GHMP kinase, C-terminal domain"/>
    <property type="match status" value="1"/>
</dbReference>
<evidence type="ECO:0000259" key="13">
    <source>
        <dbReference type="Pfam" id="PF00288"/>
    </source>
</evidence>
<dbReference type="InterPro" id="IPR000870">
    <property type="entry name" value="Homoserine_kinase"/>
</dbReference>
<evidence type="ECO:0000256" key="6">
    <source>
        <dbReference type="ARBA" id="ARBA00022605"/>
    </source>
</evidence>
<evidence type="ECO:0000256" key="11">
    <source>
        <dbReference type="ARBA" id="ARBA00022840"/>
    </source>
</evidence>
<dbReference type="EC" id="2.7.1.39" evidence="4"/>
<proteinExistence type="inferred from homology"/>
<dbReference type="PRINTS" id="PR00958">
    <property type="entry name" value="HOMSERKINASE"/>
</dbReference>
<comment type="similarity">
    <text evidence="3">Belongs to the GHMP kinase family. Homoserine kinase subfamily.</text>
</comment>
<dbReference type="AlphaFoldDB" id="A0A6V1VVC0"/>
<sequence>MSSLDIKSLALGAAAASAIFMLLKHKRSQTEEKENKNRVDLEAIIQPTEEDVLKSHQHEEKMKRRTRQRSESLQHIRTEVLQEMGQERDKVTVRVPATSANLGPGFDTLGVALDMWAELTVERADKFEMICEGDGADKVPLDETNLLYVGVEQAFKAAGKPVPPLRFHCTSSIPFARGMGSSSAAIVGGLVAGLVLSGHQLPCWGREAVLNMASEIEGHPDNVAPALYGGIQLGIHAGGRWRSERVPCPPGLQCVIFIPEEIGITKEVRAVLKPEIPRADAIYNIGRVAWLVNALATANVDNLRWGCEDALHQPQRGAKCFPHMQPLIDAALAAGADGAYLSGAGPTILAVTSGASGDIFTQRELERVDKAVGEAMARAAADVGVRGQVYVSRFVEQGATVVAAEPSFSGALVKYSGI</sequence>
<evidence type="ECO:0000259" key="14">
    <source>
        <dbReference type="Pfam" id="PF08544"/>
    </source>
</evidence>
<evidence type="ECO:0000256" key="1">
    <source>
        <dbReference type="ARBA" id="ARBA00004474"/>
    </source>
</evidence>
<evidence type="ECO:0000256" key="2">
    <source>
        <dbReference type="ARBA" id="ARBA00005015"/>
    </source>
</evidence>
<dbReference type="SUPFAM" id="SSF54211">
    <property type="entry name" value="Ribosomal protein S5 domain 2-like"/>
    <property type="match status" value="1"/>
</dbReference>
<keyword evidence="10" id="KW-0418">Kinase</keyword>
<name>A0A6V1VVC0_HETAK</name>
<evidence type="ECO:0000256" key="4">
    <source>
        <dbReference type="ARBA" id="ARBA00012078"/>
    </source>
</evidence>
<organism evidence="15">
    <name type="scientific">Heterosigma akashiwo</name>
    <name type="common">Chromophytic alga</name>
    <name type="synonym">Heterosigma carterae</name>
    <dbReference type="NCBI Taxonomy" id="2829"/>
    <lineage>
        <taxon>Eukaryota</taxon>
        <taxon>Sar</taxon>
        <taxon>Stramenopiles</taxon>
        <taxon>Ochrophyta</taxon>
        <taxon>Raphidophyceae</taxon>
        <taxon>Chattonellales</taxon>
        <taxon>Chattonellaceae</taxon>
        <taxon>Heterosigma</taxon>
    </lineage>
</organism>
<evidence type="ECO:0000256" key="10">
    <source>
        <dbReference type="ARBA" id="ARBA00022777"/>
    </source>
</evidence>
<dbReference type="Gene3D" id="3.30.230.10">
    <property type="match status" value="1"/>
</dbReference>
<feature type="domain" description="GHMP kinase N-terminal" evidence="13">
    <location>
        <begin position="148"/>
        <end position="230"/>
    </location>
</feature>
<keyword evidence="11" id="KW-0067">ATP-binding</keyword>
<accession>A0A6V1VVC0</accession>
<reference evidence="15" key="1">
    <citation type="submission" date="2021-01" db="EMBL/GenBank/DDBJ databases">
        <authorList>
            <person name="Corre E."/>
            <person name="Pelletier E."/>
            <person name="Niang G."/>
            <person name="Scheremetjew M."/>
            <person name="Finn R."/>
            <person name="Kale V."/>
            <person name="Holt S."/>
            <person name="Cochrane G."/>
            <person name="Meng A."/>
            <person name="Brown T."/>
            <person name="Cohen L."/>
        </authorList>
    </citation>
    <scope>NUCLEOTIDE SEQUENCE</scope>
    <source>
        <strain evidence="15">CCMP3107</strain>
    </source>
</reference>
<dbReference type="GO" id="GO:0009536">
    <property type="term" value="C:plastid"/>
    <property type="evidence" value="ECO:0007669"/>
    <property type="project" value="UniProtKB-SubCell"/>
</dbReference>
<dbReference type="Pfam" id="PF00288">
    <property type="entry name" value="GHMP_kinases_N"/>
    <property type="match status" value="1"/>
</dbReference>
<dbReference type="GO" id="GO:0009088">
    <property type="term" value="P:threonine biosynthetic process"/>
    <property type="evidence" value="ECO:0007669"/>
    <property type="project" value="UniProtKB-UniPathway"/>
</dbReference>
<dbReference type="InterPro" id="IPR006203">
    <property type="entry name" value="GHMP_knse_ATP-bd_CS"/>
</dbReference>
<dbReference type="InterPro" id="IPR020568">
    <property type="entry name" value="Ribosomal_Su5_D2-typ_SF"/>
</dbReference>
<comment type="catalytic activity">
    <reaction evidence="12">
        <text>L-homoserine + ATP = O-phospho-L-homoserine + ADP + H(+)</text>
        <dbReference type="Rhea" id="RHEA:13985"/>
        <dbReference type="ChEBI" id="CHEBI:15378"/>
        <dbReference type="ChEBI" id="CHEBI:30616"/>
        <dbReference type="ChEBI" id="CHEBI:57476"/>
        <dbReference type="ChEBI" id="CHEBI:57590"/>
        <dbReference type="ChEBI" id="CHEBI:456216"/>
        <dbReference type="EC" id="2.7.1.39"/>
    </reaction>
    <physiologicalReaction direction="left-to-right" evidence="12">
        <dbReference type="Rhea" id="RHEA:13986"/>
    </physiologicalReaction>
</comment>
<dbReference type="InterPro" id="IPR013750">
    <property type="entry name" value="GHMP_kinase_C_dom"/>
</dbReference>
<comment type="subcellular location">
    <subcellularLocation>
        <location evidence="1">Plastid</location>
    </subcellularLocation>
</comment>
<dbReference type="HAMAP" id="MF_00384">
    <property type="entry name" value="Homoser_kinase"/>
    <property type="match status" value="1"/>
</dbReference>
<evidence type="ECO:0000256" key="7">
    <source>
        <dbReference type="ARBA" id="ARBA00022679"/>
    </source>
</evidence>
<dbReference type="PANTHER" id="PTHR20861">
    <property type="entry name" value="HOMOSERINE/4-DIPHOSPHOCYTIDYL-2-C-METHYL-D-ERYTHRITOL KINASE"/>
    <property type="match status" value="1"/>
</dbReference>
<feature type="domain" description="GHMP kinase C-terminal" evidence="14">
    <location>
        <begin position="304"/>
        <end position="353"/>
    </location>
</feature>
<evidence type="ECO:0000256" key="8">
    <source>
        <dbReference type="ARBA" id="ARBA00022697"/>
    </source>
</evidence>
<keyword evidence="7" id="KW-0808">Transferase</keyword>
<evidence type="ECO:0000256" key="3">
    <source>
        <dbReference type="ARBA" id="ARBA00007370"/>
    </source>
</evidence>
<dbReference type="NCBIfam" id="TIGR00191">
    <property type="entry name" value="thrB"/>
    <property type="match status" value="1"/>
</dbReference>
<dbReference type="InterPro" id="IPR014721">
    <property type="entry name" value="Ribsml_uS5_D2-typ_fold_subgr"/>
</dbReference>
<keyword evidence="8" id="KW-0791">Threonine biosynthesis</keyword>
<dbReference type="PANTHER" id="PTHR20861:SF1">
    <property type="entry name" value="HOMOSERINE KINASE"/>
    <property type="match status" value="1"/>
</dbReference>
<evidence type="ECO:0000256" key="9">
    <source>
        <dbReference type="ARBA" id="ARBA00022741"/>
    </source>
</evidence>
<dbReference type="GO" id="GO:0005524">
    <property type="term" value="F:ATP binding"/>
    <property type="evidence" value="ECO:0007669"/>
    <property type="project" value="UniProtKB-KW"/>
</dbReference>
<gene>
    <name evidence="15" type="ORF">HAKA00212_LOCUS23390</name>
</gene>
<dbReference type="EMBL" id="HBIU01052886">
    <property type="protein sequence ID" value="CAE0646121.1"/>
    <property type="molecule type" value="Transcribed_RNA"/>
</dbReference>
<dbReference type="InterPro" id="IPR006204">
    <property type="entry name" value="GHMP_kinase_N_dom"/>
</dbReference>
<dbReference type="SUPFAM" id="SSF55060">
    <property type="entry name" value="GHMP Kinase, C-terminal domain"/>
    <property type="match status" value="1"/>
</dbReference>
<evidence type="ECO:0000256" key="12">
    <source>
        <dbReference type="ARBA" id="ARBA00049913"/>
    </source>
</evidence>
<dbReference type="GO" id="GO:0004413">
    <property type="term" value="F:homoserine kinase activity"/>
    <property type="evidence" value="ECO:0007669"/>
    <property type="project" value="UniProtKB-EC"/>
</dbReference>
<dbReference type="Pfam" id="PF08544">
    <property type="entry name" value="GHMP_kinases_C"/>
    <property type="match status" value="1"/>
</dbReference>
<evidence type="ECO:0000313" key="15">
    <source>
        <dbReference type="EMBL" id="CAE0646121.1"/>
    </source>
</evidence>
<evidence type="ECO:0000256" key="5">
    <source>
        <dbReference type="ARBA" id="ARBA00017858"/>
    </source>
</evidence>